<proteinExistence type="predicted"/>
<dbReference type="EMBL" id="UOFB01000220">
    <property type="protein sequence ID" value="VAW47819.1"/>
    <property type="molecule type" value="Genomic_DNA"/>
</dbReference>
<gene>
    <name evidence="1" type="ORF">MNBD_GAMMA03-1094</name>
    <name evidence="2" type="ORF">MNBD_GAMMA04-813</name>
</gene>
<name>A0A3B0W453_9ZZZZ</name>
<evidence type="ECO:0000313" key="1">
    <source>
        <dbReference type="EMBL" id="VAW45497.1"/>
    </source>
</evidence>
<dbReference type="AlphaFoldDB" id="A0A3B0W453"/>
<feature type="non-terminal residue" evidence="1">
    <location>
        <position position="30"/>
    </location>
</feature>
<protein>
    <submittedName>
        <fullName evidence="1">Uncharacterized protein</fullName>
    </submittedName>
</protein>
<organism evidence="1">
    <name type="scientific">hydrothermal vent metagenome</name>
    <dbReference type="NCBI Taxonomy" id="652676"/>
    <lineage>
        <taxon>unclassified sequences</taxon>
        <taxon>metagenomes</taxon>
        <taxon>ecological metagenomes</taxon>
    </lineage>
</organism>
<sequence length="30" mass="3538">MPSNNEPCLYYTKNLEQYSLGLSDLLNNRF</sequence>
<reference evidence="1" key="1">
    <citation type="submission" date="2018-06" db="EMBL/GenBank/DDBJ databases">
        <authorList>
            <person name="Zhirakovskaya E."/>
        </authorList>
    </citation>
    <scope>NUCLEOTIDE SEQUENCE</scope>
</reference>
<accession>A0A3B0W453</accession>
<evidence type="ECO:0000313" key="2">
    <source>
        <dbReference type="EMBL" id="VAW47819.1"/>
    </source>
</evidence>
<dbReference type="EMBL" id="UOFC01000058">
    <property type="protein sequence ID" value="VAW45497.1"/>
    <property type="molecule type" value="Genomic_DNA"/>
</dbReference>